<keyword evidence="3" id="KW-0472">Membrane</keyword>
<feature type="region of interest" description="Disordered" evidence="2">
    <location>
        <begin position="458"/>
        <end position="527"/>
    </location>
</feature>
<dbReference type="SUPFAM" id="SSF49899">
    <property type="entry name" value="Concanavalin A-like lectins/glucanases"/>
    <property type="match status" value="1"/>
</dbReference>
<dbReference type="OrthoDB" id="5950997at2759"/>
<feature type="compositionally biased region" description="Gly residues" evidence="2">
    <location>
        <begin position="504"/>
        <end position="514"/>
    </location>
</feature>
<evidence type="ECO:0000256" key="3">
    <source>
        <dbReference type="SAM" id="Phobius"/>
    </source>
</evidence>
<organism evidence="4 5">
    <name type="scientific">Triparma laevis f. longispina</name>
    <dbReference type="NCBI Taxonomy" id="1714387"/>
    <lineage>
        <taxon>Eukaryota</taxon>
        <taxon>Sar</taxon>
        <taxon>Stramenopiles</taxon>
        <taxon>Ochrophyta</taxon>
        <taxon>Bolidophyceae</taxon>
        <taxon>Parmales</taxon>
        <taxon>Triparmaceae</taxon>
        <taxon>Triparma</taxon>
    </lineage>
</organism>
<feature type="transmembrane region" description="Helical" evidence="3">
    <location>
        <begin position="210"/>
        <end position="236"/>
    </location>
</feature>
<proteinExistence type="predicted"/>
<protein>
    <submittedName>
        <fullName evidence="4">Uncharacterized protein</fullName>
    </submittedName>
</protein>
<evidence type="ECO:0000256" key="1">
    <source>
        <dbReference type="SAM" id="Coils"/>
    </source>
</evidence>
<keyword evidence="3" id="KW-1133">Transmembrane helix</keyword>
<evidence type="ECO:0000313" key="4">
    <source>
        <dbReference type="EMBL" id="GMI10224.1"/>
    </source>
</evidence>
<dbReference type="PANTHER" id="PTHR11319">
    <property type="entry name" value="G PROTEIN-COUPLED RECEPTOR-RELATED"/>
    <property type="match status" value="1"/>
</dbReference>
<dbReference type="Gene3D" id="2.60.120.200">
    <property type="match status" value="1"/>
</dbReference>
<dbReference type="Proteomes" id="UP001165122">
    <property type="component" value="Unassembled WGS sequence"/>
</dbReference>
<dbReference type="InterPro" id="IPR013320">
    <property type="entry name" value="ConA-like_dom_sf"/>
</dbReference>
<evidence type="ECO:0000256" key="2">
    <source>
        <dbReference type="SAM" id="MobiDB-lite"/>
    </source>
</evidence>
<gene>
    <name evidence="4" type="ORF">TrLO_g15600</name>
</gene>
<reference evidence="5" key="1">
    <citation type="journal article" date="2023" name="Commun. Biol.">
        <title>Genome analysis of Parmales, the sister group of diatoms, reveals the evolutionary specialization of diatoms from phago-mixotrophs to photoautotrophs.</title>
        <authorList>
            <person name="Ban H."/>
            <person name="Sato S."/>
            <person name="Yoshikawa S."/>
            <person name="Yamada K."/>
            <person name="Nakamura Y."/>
            <person name="Ichinomiya M."/>
            <person name="Sato N."/>
            <person name="Blanc-Mathieu R."/>
            <person name="Endo H."/>
            <person name="Kuwata A."/>
            <person name="Ogata H."/>
        </authorList>
    </citation>
    <scope>NUCLEOTIDE SEQUENCE [LARGE SCALE GENOMIC DNA]</scope>
    <source>
        <strain evidence="5">NIES 3700</strain>
    </source>
</reference>
<feature type="coiled-coil region" evidence="1">
    <location>
        <begin position="250"/>
        <end position="277"/>
    </location>
</feature>
<dbReference type="AlphaFoldDB" id="A0A9W7FDK4"/>
<accession>A0A9W7FDK4</accession>
<feature type="transmembrane region" description="Helical" evidence="3">
    <location>
        <begin position="125"/>
        <end position="146"/>
    </location>
</feature>
<dbReference type="PANTHER" id="PTHR11319:SF35">
    <property type="entry name" value="OUTER MEMBRANE PROTEIN PMPC-RELATED"/>
    <property type="match status" value="1"/>
</dbReference>
<evidence type="ECO:0000313" key="5">
    <source>
        <dbReference type="Proteomes" id="UP001165122"/>
    </source>
</evidence>
<feature type="transmembrane region" description="Helical" evidence="3">
    <location>
        <begin position="379"/>
        <end position="399"/>
    </location>
</feature>
<keyword evidence="3" id="KW-0812">Transmembrane</keyword>
<feature type="transmembrane region" description="Helical" evidence="3">
    <location>
        <begin position="158"/>
        <end position="183"/>
    </location>
</feature>
<dbReference type="EMBL" id="BRXW01000146">
    <property type="protein sequence ID" value="GMI10224.1"/>
    <property type="molecule type" value="Genomic_DNA"/>
</dbReference>
<sequence>MKVYKNGALVGTKTNGHEPNVLARTQHWLGRSAWSTSGYFDCTIAYLKIYHNKKLTDSEVASLQNTIQCYAGSYSAGLPDCIPCPFGTFAYFRLQYRLILHRVNLDFLNLMPLGCITTSNFHRTLVVMTLGPFIIGSLNILLYIALRASGANYRANEAFGWFLFMTFLILPSVCTKIFSTFAWRDFDGNYGGYLKVDYSIDCDSDDHKWYVWYASGCCVVFPRGVPLMYFFLLYRVKHLIDPGQKRLCFERGKEEGMKAAIEERERLEEEHEDLASLSFLYSAYEPMCSYFEIVETGRQLVLTGGLIFLGPGTRTQIAINIIICLGAFRIFSGLKPFVKDSVDRFSEIAQWQVFFVMLTALMIKANLDAGETSEDQGLFDLVLLAIQFMAPLLMLVTALKKGKTMIRKYATSRASRAEREVDEESGRQVGTLFSSKVTVLAGGGAIGQPGDFNFVNPMIRDGDEEGNDGGGKPTTAGKPPALVKYKAGNGRPNSSFDVFKNGGLAMGGGGGGGNSRKKKKNDGVVVA</sequence>
<keyword evidence="5" id="KW-1185">Reference proteome</keyword>
<name>A0A9W7FDK4_9STRA</name>
<keyword evidence="1" id="KW-0175">Coiled coil</keyword>
<comment type="caution">
    <text evidence="4">The sequence shown here is derived from an EMBL/GenBank/DDBJ whole genome shotgun (WGS) entry which is preliminary data.</text>
</comment>